<keyword evidence="1" id="KW-0611">Plant defense</keyword>
<reference evidence="2" key="1">
    <citation type="submission" date="2016-11" db="EMBL/GenBank/DDBJ databases">
        <title>The genome of Nicotiana attenuata.</title>
        <authorList>
            <person name="Xu S."/>
            <person name="Brockmoeller T."/>
            <person name="Gaquerel E."/>
            <person name="Navarro A."/>
            <person name="Kuhl H."/>
            <person name="Gase K."/>
            <person name="Ling Z."/>
            <person name="Zhou W."/>
            <person name="Kreitzer C."/>
            <person name="Stanke M."/>
            <person name="Tang H."/>
            <person name="Lyons E."/>
            <person name="Pandey P."/>
            <person name="Pandey S.P."/>
            <person name="Timmermann B."/>
            <person name="Baldwin I.T."/>
        </authorList>
    </citation>
    <scope>NUCLEOTIDE SEQUENCE [LARGE SCALE GENOMIC DNA]</scope>
    <source>
        <strain evidence="2">UT</strain>
    </source>
</reference>
<dbReference type="OrthoDB" id="1304632at2759"/>
<dbReference type="KEGG" id="nau:109243313"/>
<protein>
    <submittedName>
        <fullName evidence="2">Disease resistance protein rga2</fullName>
    </submittedName>
</protein>
<evidence type="ECO:0000313" key="2">
    <source>
        <dbReference type="EMBL" id="OIT35489.1"/>
    </source>
</evidence>
<proteinExistence type="predicted"/>
<dbReference type="Gramene" id="OIT35489">
    <property type="protein sequence ID" value="OIT35489"/>
    <property type="gene ID" value="A4A49_02712"/>
</dbReference>
<gene>
    <name evidence="2" type="primary">RGA2</name>
    <name evidence="2" type="ORF">A4A49_02712</name>
</gene>
<dbReference type="SUPFAM" id="SSF52058">
    <property type="entry name" value="L domain-like"/>
    <property type="match status" value="1"/>
</dbReference>
<sequence>MQLTALTEIKKYDFGIKALPHGPGNVTSLETLLLVSCKGLQHLDFLDAMPKLWDLRIVYCPLLESLSDGLVNLVSLEVLTLSNCEKLQHLPSGDAMRRLTKLRYLRISGCPHLGESCPNEWSKISHIPSIDWADSGSTDWLCSTERNHELRFSGSFAG</sequence>
<evidence type="ECO:0000313" key="3">
    <source>
        <dbReference type="Proteomes" id="UP000187609"/>
    </source>
</evidence>
<evidence type="ECO:0000256" key="1">
    <source>
        <dbReference type="ARBA" id="ARBA00022821"/>
    </source>
</evidence>
<dbReference type="Proteomes" id="UP000187609">
    <property type="component" value="Unassembled WGS sequence"/>
</dbReference>
<dbReference type="PANTHER" id="PTHR36766">
    <property type="entry name" value="PLANT BROAD-SPECTRUM MILDEW RESISTANCE PROTEIN RPW8"/>
    <property type="match status" value="1"/>
</dbReference>
<dbReference type="GeneID" id="109243313"/>
<name>A0A314L3A0_NICAT</name>
<dbReference type="SMR" id="A0A314L3A0"/>
<dbReference type="AlphaFoldDB" id="A0A314L3A0"/>
<organism evidence="2 3">
    <name type="scientific">Nicotiana attenuata</name>
    <name type="common">Coyote tobacco</name>
    <dbReference type="NCBI Taxonomy" id="49451"/>
    <lineage>
        <taxon>Eukaryota</taxon>
        <taxon>Viridiplantae</taxon>
        <taxon>Streptophyta</taxon>
        <taxon>Embryophyta</taxon>
        <taxon>Tracheophyta</taxon>
        <taxon>Spermatophyta</taxon>
        <taxon>Magnoliopsida</taxon>
        <taxon>eudicotyledons</taxon>
        <taxon>Gunneridae</taxon>
        <taxon>Pentapetalae</taxon>
        <taxon>asterids</taxon>
        <taxon>lamiids</taxon>
        <taxon>Solanales</taxon>
        <taxon>Solanaceae</taxon>
        <taxon>Nicotianoideae</taxon>
        <taxon>Nicotianeae</taxon>
        <taxon>Nicotiana</taxon>
    </lineage>
</organism>
<dbReference type="GO" id="GO:0006952">
    <property type="term" value="P:defense response"/>
    <property type="evidence" value="ECO:0007669"/>
    <property type="project" value="UniProtKB-KW"/>
</dbReference>
<dbReference type="InterPro" id="IPR032675">
    <property type="entry name" value="LRR_dom_sf"/>
</dbReference>
<accession>A0A314L3A0</accession>
<dbReference type="Gene3D" id="3.80.10.10">
    <property type="entry name" value="Ribonuclease Inhibitor"/>
    <property type="match status" value="1"/>
</dbReference>
<dbReference type="EMBL" id="MJEQ01000553">
    <property type="protein sequence ID" value="OIT35489.1"/>
    <property type="molecule type" value="Genomic_DNA"/>
</dbReference>
<keyword evidence="3" id="KW-1185">Reference proteome</keyword>
<comment type="caution">
    <text evidence="2">The sequence shown here is derived from an EMBL/GenBank/DDBJ whole genome shotgun (WGS) entry which is preliminary data.</text>
</comment>
<dbReference type="PANTHER" id="PTHR36766:SF70">
    <property type="entry name" value="DISEASE RESISTANCE PROTEIN RGA4"/>
    <property type="match status" value="1"/>
</dbReference>